<evidence type="ECO:0000313" key="8">
    <source>
        <dbReference type="Proteomes" id="UP001055712"/>
    </source>
</evidence>
<sequence>MATPGLADTPPVEVEHRLVSALPSRDPSSLMNPAGVKGPFDGVESKLGLLVDRIDRIQDNLRRYQTGHYIRAYVPLDIANPAPLGFMAFGLTTCLYMTSQAGLTEASTQFLSFPLGITFGGLTMLVVAILEIFRRNTLGATAFGTFGAFWLAVGVYGIIRTAGIFFLDSPKGQETITSLFGVAAIGFMCVSVVINAALPLVFLMIGIMFFLLAAGTTRPDVAKAAGWWGIFTSALAFYIGMAMLFEEMWGREVLPLFYTKVYKRHAKMLFPRVSEHDPLSISAGVPYEGRPELRHGDNVSAMGPTPSLLSLKRWRGGGNGSGTTKHPAEMV</sequence>
<evidence type="ECO:0000256" key="4">
    <source>
        <dbReference type="ARBA" id="ARBA00022989"/>
    </source>
</evidence>
<organism evidence="7 8">
    <name type="scientific">Chlorella vulgaris</name>
    <name type="common">Green alga</name>
    <dbReference type="NCBI Taxonomy" id="3077"/>
    <lineage>
        <taxon>Eukaryota</taxon>
        <taxon>Viridiplantae</taxon>
        <taxon>Chlorophyta</taxon>
        <taxon>core chlorophytes</taxon>
        <taxon>Trebouxiophyceae</taxon>
        <taxon>Chlorellales</taxon>
        <taxon>Chlorellaceae</taxon>
        <taxon>Chlorella clade</taxon>
        <taxon>Chlorella</taxon>
    </lineage>
</organism>
<dbReference type="NCBIfam" id="NF038013">
    <property type="entry name" value="AceTr_1"/>
    <property type="match status" value="1"/>
</dbReference>
<evidence type="ECO:0000256" key="3">
    <source>
        <dbReference type="ARBA" id="ARBA00022692"/>
    </source>
</evidence>
<evidence type="ECO:0000256" key="5">
    <source>
        <dbReference type="ARBA" id="ARBA00023136"/>
    </source>
</evidence>
<feature type="transmembrane region" description="Helical" evidence="6">
    <location>
        <begin position="224"/>
        <end position="245"/>
    </location>
</feature>
<evidence type="ECO:0000256" key="2">
    <source>
        <dbReference type="ARBA" id="ARBA00005587"/>
    </source>
</evidence>
<dbReference type="PANTHER" id="PTHR30178">
    <property type="entry name" value="INNER MEMBRANE PROTEIN YAAH"/>
    <property type="match status" value="1"/>
</dbReference>
<dbReference type="Pfam" id="PF01184">
    <property type="entry name" value="Gpr1_Fun34_YaaH"/>
    <property type="match status" value="1"/>
</dbReference>
<gene>
    <name evidence="7" type="ORF">D9Q98_008846</name>
</gene>
<reference evidence="7" key="1">
    <citation type="journal article" date="2019" name="Plant J.">
        <title>Chlorella vulgaris genome assembly and annotation reveals the molecular basis for metabolic acclimation to high light conditions.</title>
        <authorList>
            <person name="Cecchin M."/>
            <person name="Marcolungo L."/>
            <person name="Rossato M."/>
            <person name="Girolomoni L."/>
            <person name="Cosentino E."/>
            <person name="Cuine S."/>
            <person name="Li-Beisson Y."/>
            <person name="Delledonne M."/>
            <person name="Ballottari M."/>
        </authorList>
    </citation>
    <scope>NUCLEOTIDE SEQUENCE</scope>
    <source>
        <strain evidence="7">211/11P</strain>
    </source>
</reference>
<reference evidence="7" key="2">
    <citation type="submission" date="2020-11" db="EMBL/GenBank/DDBJ databases">
        <authorList>
            <person name="Cecchin M."/>
            <person name="Marcolungo L."/>
            <person name="Rossato M."/>
            <person name="Girolomoni L."/>
            <person name="Cosentino E."/>
            <person name="Cuine S."/>
            <person name="Li-Beisson Y."/>
            <person name="Delledonne M."/>
            <person name="Ballottari M."/>
        </authorList>
    </citation>
    <scope>NUCLEOTIDE SEQUENCE</scope>
    <source>
        <strain evidence="7">211/11P</strain>
        <tissue evidence="7">Whole cell</tissue>
    </source>
</reference>
<comment type="subcellular location">
    <subcellularLocation>
        <location evidence="1">Membrane</location>
        <topology evidence="1">Multi-pass membrane protein</topology>
    </subcellularLocation>
</comment>
<proteinExistence type="inferred from homology"/>
<evidence type="ECO:0000256" key="6">
    <source>
        <dbReference type="SAM" id="Phobius"/>
    </source>
</evidence>
<dbReference type="OrthoDB" id="2013617at2759"/>
<accession>A0A9D4YUA0</accession>
<evidence type="ECO:0000256" key="1">
    <source>
        <dbReference type="ARBA" id="ARBA00004141"/>
    </source>
</evidence>
<keyword evidence="8" id="KW-1185">Reference proteome</keyword>
<feature type="transmembrane region" description="Helical" evidence="6">
    <location>
        <begin position="142"/>
        <end position="167"/>
    </location>
</feature>
<keyword evidence="5 6" id="KW-0472">Membrane</keyword>
<dbReference type="EMBL" id="SIDB01000011">
    <property type="protein sequence ID" value="KAI3426480.1"/>
    <property type="molecule type" value="Genomic_DNA"/>
</dbReference>
<dbReference type="Proteomes" id="UP001055712">
    <property type="component" value="Unassembled WGS sequence"/>
</dbReference>
<dbReference type="GO" id="GO:0071422">
    <property type="term" value="P:succinate transmembrane transport"/>
    <property type="evidence" value="ECO:0007669"/>
    <property type="project" value="TreeGrafter"/>
</dbReference>
<dbReference type="AlphaFoldDB" id="A0A9D4YUA0"/>
<dbReference type="GO" id="GO:0015360">
    <property type="term" value="F:acetate:proton symporter activity"/>
    <property type="evidence" value="ECO:0007669"/>
    <property type="project" value="TreeGrafter"/>
</dbReference>
<protein>
    <submittedName>
        <fullName evidence="7">Uncharacterized protein</fullName>
    </submittedName>
</protein>
<feature type="transmembrane region" description="Helical" evidence="6">
    <location>
        <begin position="179"/>
        <end position="212"/>
    </location>
</feature>
<feature type="transmembrane region" description="Helical" evidence="6">
    <location>
        <begin position="78"/>
        <end position="98"/>
    </location>
</feature>
<name>A0A9D4YUA0_CHLVU</name>
<keyword evidence="4 6" id="KW-1133">Transmembrane helix</keyword>
<dbReference type="InterPro" id="IPR000791">
    <property type="entry name" value="Gpr1/Fun34/SatP-like"/>
</dbReference>
<dbReference type="PANTHER" id="PTHR30178:SF3">
    <property type="entry name" value="SUCCINATE-ACETATE_PROTON SYMPORTER SATP"/>
    <property type="match status" value="1"/>
</dbReference>
<feature type="transmembrane region" description="Helical" evidence="6">
    <location>
        <begin position="110"/>
        <end position="130"/>
    </location>
</feature>
<dbReference type="GO" id="GO:0005886">
    <property type="term" value="C:plasma membrane"/>
    <property type="evidence" value="ECO:0007669"/>
    <property type="project" value="TreeGrafter"/>
</dbReference>
<evidence type="ECO:0000313" key="7">
    <source>
        <dbReference type="EMBL" id="KAI3426480.1"/>
    </source>
</evidence>
<comment type="similarity">
    <text evidence="2">Belongs to the acetate uptake transporter (AceTr) (TC 2.A.96) family.</text>
</comment>
<keyword evidence="3 6" id="KW-0812">Transmembrane</keyword>
<comment type="caution">
    <text evidence="7">The sequence shown here is derived from an EMBL/GenBank/DDBJ whole genome shotgun (WGS) entry which is preliminary data.</text>
</comment>
<dbReference type="InterPro" id="IPR047623">
    <property type="entry name" value="SatP"/>
</dbReference>